<protein>
    <submittedName>
        <fullName evidence="1">Uncharacterized protein</fullName>
    </submittedName>
</protein>
<dbReference type="AlphaFoldDB" id="A0A1F4YFP3"/>
<dbReference type="InterPro" id="IPR023228">
    <property type="entry name" value="SAM_OH_AdoTrfase_N_sf"/>
</dbReference>
<organism evidence="1 2">
    <name type="scientific">Candidatus Amesbacteria bacterium RIFCSPHIGHO2_01_FULL_48_32b</name>
    <dbReference type="NCBI Taxonomy" id="1797253"/>
    <lineage>
        <taxon>Bacteria</taxon>
        <taxon>Candidatus Amesiibacteriota</taxon>
    </lineage>
</organism>
<dbReference type="EMBL" id="MEXH01000022">
    <property type="protein sequence ID" value="OGC92063.1"/>
    <property type="molecule type" value="Genomic_DNA"/>
</dbReference>
<proteinExistence type="predicted"/>
<evidence type="ECO:0000313" key="1">
    <source>
        <dbReference type="EMBL" id="OGC92063.1"/>
    </source>
</evidence>
<reference evidence="1 2" key="1">
    <citation type="journal article" date="2016" name="Nat. Commun.">
        <title>Thousands of microbial genomes shed light on interconnected biogeochemical processes in an aquifer system.</title>
        <authorList>
            <person name="Anantharaman K."/>
            <person name="Brown C.T."/>
            <person name="Hug L.A."/>
            <person name="Sharon I."/>
            <person name="Castelle C.J."/>
            <person name="Probst A.J."/>
            <person name="Thomas B.C."/>
            <person name="Singh A."/>
            <person name="Wilkins M.J."/>
            <person name="Karaoz U."/>
            <person name="Brodie E.L."/>
            <person name="Williams K.H."/>
            <person name="Hubbard S.S."/>
            <person name="Banfield J.F."/>
        </authorList>
    </citation>
    <scope>NUCLEOTIDE SEQUENCE [LARGE SCALE GENOMIC DNA]</scope>
</reference>
<comment type="caution">
    <text evidence="1">The sequence shown here is derived from an EMBL/GenBank/DDBJ whole genome shotgun (WGS) entry which is preliminary data.</text>
</comment>
<evidence type="ECO:0000313" key="2">
    <source>
        <dbReference type="Proteomes" id="UP000178176"/>
    </source>
</evidence>
<dbReference type="Gene3D" id="2.40.30.90">
    <property type="entry name" value="Bacterial fluorinating enzyme like"/>
    <property type="match status" value="1"/>
</dbReference>
<dbReference type="Gene3D" id="3.40.50.10790">
    <property type="entry name" value="S-adenosyl-l-methionine hydroxide adenosyltransferase, N-terminal"/>
    <property type="match status" value="1"/>
</dbReference>
<name>A0A1F4YFP3_9BACT</name>
<sequence length="284" mass="31323">MSRVNTIQIITDIVDQSYNEMYAIMRGVADRITDEQVDFAPLVPVTGMSITHGAFLTRLMAKSYLSPVVMFTNVAPHQTHKTDIIAKITGKDMIVMGSNNGCFDWINRDFGFDYLAEVTVKKPFVINGEIIYLPGEDPPADYDNRFDKDAIHKTFGAHVIYGPIAVGLALGVDYEKFGEDRDKDFVVPLDIMEGEIVHIDNYGNLKIYGKLEAKPGSTIKIFAKGGLLAQAEYVTGRMMSSPTGTFVIYPSTSLPHMIDVALIRGNAAMRLGLAIGDVLTYRVA</sequence>
<dbReference type="Proteomes" id="UP000178176">
    <property type="component" value="Unassembled WGS sequence"/>
</dbReference>
<dbReference type="InterPro" id="IPR023227">
    <property type="entry name" value="SAM_OH_AdoTrfase_C_sf"/>
</dbReference>
<gene>
    <name evidence="1" type="ORF">A2876_01700</name>
</gene>
<accession>A0A1F4YFP3</accession>